<proteinExistence type="predicted"/>
<feature type="transmembrane region" description="Helical" evidence="1">
    <location>
        <begin position="280"/>
        <end position="307"/>
    </location>
</feature>
<dbReference type="STRING" id="29343.CCDG5_0310"/>
<feature type="transmembrane region" description="Helical" evidence="1">
    <location>
        <begin position="374"/>
        <end position="396"/>
    </location>
</feature>
<dbReference type="PATRIC" id="fig|29343.3.peg.326"/>
<keyword evidence="1" id="KW-1133">Transmembrane helix</keyword>
<evidence type="ECO:0000313" key="2">
    <source>
        <dbReference type="EMBL" id="CDZ23453.1"/>
    </source>
</evidence>
<keyword evidence="1" id="KW-0812">Transmembrane</keyword>
<feature type="transmembrane region" description="Helical" evidence="1">
    <location>
        <begin position="328"/>
        <end position="354"/>
    </location>
</feature>
<organism evidence="2 3">
    <name type="scientific">[Clostridium] cellulosi</name>
    <dbReference type="NCBI Taxonomy" id="29343"/>
    <lineage>
        <taxon>Bacteria</taxon>
        <taxon>Bacillati</taxon>
        <taxon>Bacillota</taxon>
        <taxon>Clostridia</taxon>
        <taxon>Eubacteriales</taxon>
        <taxon>Oscillospiraceae</taxon>
        <taxon>Oscillospiraceae incertae sedis</taxon>
    </lineage>
</organism>
<dbReference type="OrthoDB" id="3237237at2"/>
<dbReference type="HOGENOM" id="CLU_679322_0_0_9"/>
<evidence type="ECO:0000313" key="3">
    <source>
        <dbReference type="Proteomes" id="UP000032431"/>
    </source>
</evidence>
<sequence>MKIFKFFITKIFLRKVIIVFSVFLLLFLMNYLVFIAARSTVSTLQGYDEMKRLNQAGTYIANLDPNSNMNMGEIDKRDTQNVYDYLKNNNFNYALFTDGFIVSLPNAYDMEVSFAYLNEEYYKLSKQFKISQGKDLDFNYRLENNDVEIPVLIGKGLGDTYPIGSTIKVEDPVLQKQLTLKVQGILKPNVYHSNYYSLSSKQYYNFSVVIPVNENFLNNSSVDLQLNGLFNIILLQTSKDKIEGLHDVIKDNLGLEFKFHNQEENFEYFNEYYFSSLKTIALLTAIITLILTCLIIWSSLVSIRLMIKDFTINLLVGLSYSKLRKIFYGYYGLLFFINLVVLLIVTACSRYELWIKKDASFATFGLFGVIGMDWLSLLAALFFDIVIGIIVVEIMLWRIKKVPISLGVLQ</sequence>
<dbReference type="AlphaFoldDB" id="A0A078KLZ0"/>
<keyword evidence="1" id="KW-0472">Membrane</keyword>
<feature type="transmembrane region" description="Helical" evidence="1">
    <location>
        <begin position="12"/>
        <end position="34"/>
    </location>
</feature>
<name>A0A078KLZ0_9FIRM</name>
<accession>A0A078KLZ0</accession>
<dbReference type="Proteomes" id="UP000032431">
    <property type="component" value="Chromosome I"/>
</dbReference>
<evidence type="ECO:0000256" key="1">
    <source>
        <dbReference type="SAM" id="Phobius"/>
    </source>
</evidence>
<dbReference type="KEGG" id="ccel:CCDG5_0310"/>
<dbReference type="EMBL" id="LM995447">
    <property type="protein sequence ID" value="CDZ23453.1"/>
    <property type="molecule type" value="Genomic_DNA"/>
</dbReference>
<protein>
    <submittedName>
        <fullName evidence="2">Putative membrane protein</fullName>
    </submittedName>
</protein>
<reference evidence="3" key="1">
    <citation type="submission" date="2014-07" db="EMBL/GenBank/DDBJ databases">
        <authorList>
            <person name="Wibberg D."/>
        </authorList>
    </citation>
    <scope>NUCLEOTIDE SEQUENCE [LARGE SCALE GENOMIC DNA]</scope>
    <source>
        <strain evidence="3">DG5</strain>
    </source>
</reference>
<keyword evidence="3" id="KW-1185">Reference proteome</keyword>
<gene>
    <name evidence="2" type="ORF">CCDG5_0310</name>
</gene>